<comment type="caution">
    <text evidence="2">The sequence shown here is derived from an EMBL/GenBank/DDBJ whole genome shotgun (WGS) entry which is preliminary data.</text>
</comment>
<evidence type="ECO:0000313" key="3">
    <source>
        <dbReference type="Proteomes" id="UP001059893"/>
    </source>
</evidence>
<name>A0ABQ8NP16_PYRGI</name>
<dbReference type="Proteomes" id="UP001059893">
    <property type="component" value="Unassembled WGS sequence"/>
</dbReference>
<organism evidence="2 3">
    <name type="scientific">Pyricularia grisea</name>
    <name type="common">Crabgrass-specific blast fungus</name>
    <name type="synonym">Magnaporthe grisea</name>
    <dbReference type="NCBI Taxonomy" id="148305"/>
    <lineage>
        <taxon>Eukaryota</taxon>
        <taxon>Fungi</taxon>
        <taxon>Dikarya</taxon>
        <taxon>Ascomycota</taxon>
        <taxon>Pezizomycotina</taxon>
        <taxon>Sordariomycetes</taxon>
        <taxon>Sordariomycetidae</taxon>
        <taxon>Magnaporthales</taxon>
        <taxon>Pyriculariaceae</taxon>
        <taxon>Pyricularia</taxon>
    </lineage>
</organism>
<reference evidence="2" key="1">
    <citation type="submission" date="2021-01" db="EMBL/GenBank/DDBJ databases">
        <title>Deciphering the adaptive evolutionary patterns associated with biogeogrpahic diversity in the finger millet blast pathogen Magnaporthe oryzae in Eastern Africa.</title>
        <authorList>
            <person name="Onyema G."/>
            <person name="Shittu T.A."/>
            <person name="Dodsworth S."/>
            <person name="Devilliers S."/>
            <person name="Muthumeenakshi S."/>
            <person name="Sreenivasaprasad S."/>
        </authorList>
    </citation>
    <scope>NUCLEOTIDE SEQUENCE</scope>
    <source>
        <strain evidence="2">D15/s37</strain>
    </source>
</reference>
<gene>
    <name evidence="2" type="ORF">MCOR33_004141</name>
</gene>
<sequence>MFFSILNPGINGRGPGDPILESTDGKENDTEQRRSFYHVRQGKQSLQGTDFNSTFAYGDVNIAGGSETSETLAQAGVKNLKMVDNNKKTFEG</sequence>
<proteinExistence type="predicted"/>
<protein>
    <submittedName>
        <fullName evidence="2">Uncharacterized protein</fullName>
    </submittedName>
</protein>
<evidence type="ECO:0000256" key="1">
    <source>
        <dbReference type="SAM" id="MobiDB-lite"/>
    </source>
</evidence>
<evidence type="ECO:0000313" key="2">
    <source>
        <dbReference type="EMBL" id="KAI6300030.1"/>
    </source>
</evidence>
<dbReference type="EMBL" id="JABSND010000058">
    <property type="protein sequence ID" value="KAI6300030.1"/>
    <property type="molecule type" value="Genomic_DNA"/>
</dbReference>
<accession>A0ABQ8NP16</accession>
<feature type="region of interest" description="Disordered" evidence="1">
    <location>
        <begin position="1"/>
        <end position="30"/>
    </location>
</feature>
<keyword evidence="3" id="KW-1185">Reference proteome</keyword>